<feature type="compositionally biased region" description="Polar residues" evidence="1">
    <location>
        <begin position="36"/>
        <end position="51"/>
    </location>
</feature>
<keyword evidence="3" id="KW-1185">Reference proteome</keyword>
<proteinExistence type="predicted"/>
<evidence type="ECO:0000313" key="3">
    <source>
        <dbReference type="Proteomes" id="UP000324222"/>
    </source>
</evidence>
<dbReference type="EMBL" id="VSRR010011194">
    <property type="protein sequence ID" value="MPC52845.1"/>
    <property type="molecule type" value="Genomic_DNA"/>
</dbReference>
<protein>
    <submittedName>
        <fullName evidence="2">Uncharacterized protein</fullName>
    </submittedName>
</protein>
<organism evidence="2 3">
    <name type="scientific">Portunus trituberculatus</name>
    <name type="common">Swimming crab</name>
    <name type="synonym">Neptunus trituberculatus</name>
    <dbReference type="NCBI Taxonomy" id="210409"/>
    <lineage>
        <taxon>Eukaryota</taxon>
        <taxon>Metazoa</taxon>
        <taxon>Ecdysozoa</taxon>
        <taxon>Arthropoda</taxon>
        <taxon>Crustacea</taxon>
        <taxon>Multicrustacea</taxon>
        <taxon>Malacostraca</taxon>
        <taxon>Eumalacostraca</taxon>
        <taxon>Eucarida</taxon>
        <taxon>Decapoda</taxon>
        <taxon>Pleocyemata</taxon>
        <taxon>Brachyura</taxon>
        <taxon>Eubrachyura</taxon>
        <taxon>Portunoidea</taxon>
        <taxon>Portunidae</taxon>
        <taxon>Portuninae</taxon>
        <taxon>Portunus</taxon>
    </lineage>
</organism>
<feature type="region of interest" description="Disordered" evidence="1">
    <location>
        <begin position="20"/>
        <end position="52"/>
    </location>
</feature>
<evidence type="ECO:0000256" key="1">
    <source>
        <dbReference type="SAM" id="MobiDB-lite"/>
    </source>
</evidence>
<accession>A0A5B7G5V2</accession>
<dbReference type="Proteomes" id="UP000324222">
    <property type="component" value="Unassembled WGS sequence"/>
</dbReference>
<sequence length="74" mass="7765">MTSNRCNCLCVFTEALRGKATGAEDGGGGGGGGGCSTRTPQPESSQGQVSELTRHSSLKIKVNYTLKQTTFPWL</sequence>
<name>A0A5B7G5V2_PORTR</name>
<evidence type="ECO:0000313" key="2">
    <source>
        <dbReference type="EMBL" id="MPC52845.1"/>
    </source>
</evidence>
<comment type="caution">
    <text evidence="2">The sequence shown here is derived from an EMBL/GenBank/DDBJ whole genome shotgun (WGS) entry which is preliminary data.</text>
</comment>
<feature type="compositionally biased region" description="Gly residues" evidence="1">
    <location>
        <begin position="24"/>
        <end position="35"/>
    </location>
</feature>
<dbReference type="AlphaFoldDB" id="A0A5B7G5V2"/>
<reference evidence="2 3" key="1">
    <citation type="submission" date="2019-05" db="EMBL/GenBank/DDBJ databases">
        <title>Another draft genome of Portunus trituberculatus and its Hox gene families provides insights of decapod evolution.</title>
        <authorList>
            <person name="Jeong J.-H."/>
            <person name="Song I."/>
            <person name="Kim S."/>
            <person name="Choi T."/>
            <person name="Kim D."/>
            <person name="Ryu S."/>
            <person name="Kim W."/>
        </authorList>
    </citation>
    <scope>NUCLEOTIDE SEQUENCE [LARGE SCALE GENOMIC DNA]</scope>
    <source>
        <tissue evidence="2">Muscle</tissue>
    </source>
</reference>
<gene>
    <name evidence="2" type="ORF">E2C01_046724</name>
</gene>